<sequence length="1156" mass="129151">MAFKLTIPSSGSTIRYGHFDGSSDSLALAQLALEAKKAKPVTIITASALAAQRLLEEIPFFAPELRTRLLPDWETLPYDTFSPHQDLVSERLATLYQLMNGACDILIVPVTTALYRMPPPEYLAAHTFFLARGETLDLNALRSQMTLAGYSHVTQVLSPGEYSVRGGLIDLFPMGSPLPYRIDLLDNEIETIRTFDVDTQRSVYPVTEIRLLPAREFPLDEEGRTRFRGRFREKFEGDPSRSLIYKDISKGGSPAGIEYYLPLFFEHTATLFDYLPQTALLCLHHELYQTVESFWHDTQARYQLLRGDSDRPLLKPADLFLTTEAFFGALKPYPRIEIPPEERATKTGGAEVQGLSIPLPPLQIDRRAVNPAEKLSAFIAEFESSGGGRTLLLAESLGRRELIADHLKQYRLNPDICDNYAQFRASTSPFVLGVGPLHNGFIYPEKGIAFVTESELYARHLHGRGERDSRKTSAVADAVLRDLSEIKAGDPVVHEQHGIGRYLGLVSMDLGEGETEFLSLEYASGDKLYVPVSQLHLIGRYSGASPESAPLHKLGSGQWDKAKRKAMQQVRDTAAELLNIYAQRAARVGHAFRLKEQDYEAFVEGFGFEETPDQATAIAAVIDDLTSARPMDRLICGDVGFGKTEVALRAAFVAVADGRQVAVLVPTTLLAEQHFQNFSDRFGLIAEEWPVKIAELSRFRSGKEQAQALAGLADGQIDIVIGTHKLIQKGVRFKNLGLVIIDEEHRFGVRHKEQLKSLRSEVDVLTLTATPIPRTLALSLEGLRDFSVIATAPQRRLAIKTFVNRFSEGIIREACLRELKRGGQIYFLHNEVSTIQTMHDKLARLLPEARIGIAHGQMRERELEHVMKDFYQQRFNLLLCTTIIETGIDVPTANTIIIHRADKFGLAQLHQLRGRVGRSHHQAYAYLLVPEEEALGTQARKRLEAVQSMEELGAGFYLAMHDLEIRGAGEVLGESQSGEMQEIGFTLYANMLEAAVRSLKEGKEPDMQHPLGVATEINLHVPALLPEDYCSDIHERLILYKRMANCTSDEQLDEMQIELTDRFGLLPDPVKALLDCHRLRIAAAPLGIIRVEASSESIQVQFTPNPPVDAARIVALLQRSRDYQLSGPDRLKIKTCIPEAGERVRRIMDLFTELGT</sequence>
<dbReference type="NCBIfam" id="TIGR00580">
    <property type="entry name" value="mfd"/>
    <property type="match status" value="1"/>
</dbReference>
<comment type="similarity">
    <text evidence="11 13">In the C-terminal section; belongs to the helicase family. RecG subfamily.</text>
</comment>
<dbReference type="InterPro" id="IPR011545">
    <property type="entry name" value="DEAD/DEAH_box_helicase_dom"/>
</dbReference>
<dbReference type="InterPro" id="IPR041471">
    <property type="entry name" value="UvrB_inter"/>
</dbReference>
<keyword evidence="4 13" id="KW-0227">DNA damage</keyword>
<dbReference type="RefSeq" id="WP_011379996.1">
    <property type="nucleotide sequence ID" value="NC_007614.1"/>
</dbReference>
<evidence type="ECO:0000256" key="2">
    <source>
        <dbReference type="ARBA" id="ARBA00022490"/>
    </source>
</evidence>
<evidence type="ECO:0000259" key="15">
    <source>
        <dbReference type="PROSITE" id="PS51194"/>
    </source>
</evidence>
<dbReference type="Pfam" id="PF17757">
    <property type="entry name" value="UvrB_inter"/>
    <property type="match status" value="1"/>
</dbReference>
<dbReference type="eggNOG" id="COG1197">
    <property type="taxonomic scope" value="Bacteria"/>
</dbReference>
<dbReference type="AlphaFoldDB" id="Q2YBC5"/>
<dbReference type="SMART" id="SM00490">
    <property type="entry name" value="HELICc"/>
    <property type="match status" value="1"/>
</dbReference>
<keyword evidence="9 13" id="KW-0234">DNA repair</keyword>
<dbReference type="SMART" id="SM01058">
    <property type="entry name" value="CarD_TRCF"/>
    <property type="match status" value="1"/>
</dbReference>
<dbReference type="KEGG" id="nmu:Nmul_A0639"/>
<dbReference type="SMART" id="SM00982">
    <property type="entry name" value="TRCF"/>
    <property type="match status" value="1"/>
</dbReference>
<dbReference type="PROSITE" id="PS51192">
    <property type="entry name" value="HELICASE_ATP_BIND_1"/>
    <property type="match status" value="1"/>
</dbReference>
<keyword evidence="8 13" id="KW-0238">DNA-binding</keyword>
<dbReference type="HAMAP" id="MF_00969">
    <property type="entry name" value="TRCF"/>
    <property type="match status" value="1"/>
</dbReference>
<dbReference type="CDD" id="cd17991">
    <property type="entry name" value="DEXHc_TRCF"/>
    <property type="match status" value="1"/>
</dbReference>
<evidence type="ECO:0000256" key="1">
    <source>
        <dbReference type="ARBA" id="ARBA00004496"/>
    </source>
</evidence>
<reference evidence="16" key="1">
    <citation type="submission" date="2005-08" db="EMBL/GenBank/DDBJ databases">
        <title>Complete sequence of Chromosome 1 of Nitrosospira multiformis ATCC 25196.</title>
        <authorList>
            <consortium name="US DOE Joint Genome Institute"/>
            <person name="Copeland A."/>
            <person name="Lucas S."/>
            <person name="Lapidus A."/>
            <person name="Barry K."/>
            <person name="Detter J.C."/>
            <person name="Glavina T."/>
            <person name="Hammon N."/>
            <person name="Israni S."/>
            <person name="Pitluck S."/>
            <person name="Chain P."/>
            <person name="Malfatti S."/>
            <person name="Shin M."/>
            <person name="Vergez L."/>
            <person name="Schmutz J."/>
            <person name="Larimer F."/>
            <person name="Land M."/>
            <person name="Hauser L."/>
            <person name="Kyrpides N."/>
            <person name="Lykidis A."/>
            <person name="Richardson P."/>
        </authorList>
    </citation>
    <scope>NUCLEOTIDE SEQUENCE</scope>
    <source>
        <strain evidence="16">ATCC 25196</strain>
    </source>
</reference>
<dbReference type="GO" id="GO:0003678">
    <property type="term" value="F:DNA helicase activity"/>
    <property type="evidence" value="ECO:0007669"/>
    <property type="project" value="TreeGrafter"/>
</dbReference>
<dbReference type="EC" id="3.6.4.-" evidence="13"/>
<dbReference type="FunFam" id="3.40.50.300:FF:000300">
    <property type="entry name" value="Transcription-repair-coupling factor"/>
    <property type="match status" value="1"/>
</dbReference>
<dbReference type="InterPro" id="IPR005118">
    <property type="entry name" value="TRCF_C"/>
</dbReference>
<dbReference type="FunFam" id="3.40.50.300:FF:000546">
    <property type="entry name" value="Transcription-repair-coupling factor"/>
    <property type="match status" value="1"/>
</dbReference>
<evidence type="ECO:0000313" key="18">
    <source>
        <dbReference type="Proteomes" id="UP000002718"/>
    </source>
</evidence>
<evidence type="ECO:0000313" key="17">
    <source>
        <dbReference type="EMBL" id="SEF53042.1"/>
    </source>
</evidence>
<dbReference type="GO" id="GO:0003684">
    <property type="term" value="F:damaged DNA binding"/>
    <property type="evidence" value="ECO:0007669"/>
    <property type="project" value="InterPro"/>
</dbReference>
<dbReference type="GO" id="GO:0005524">
    <property type="term" value="F:ATP binding"/>
    <property type="evidence" value="ECO:0007669"/>
    <property type="project" value="UniProtKB-UniRule"/>
</dbReference>
<evidence type="ECO:0000256" key="8">
    <source>
        <dbReference type="ARBA" id="ARBA00023125"/>
    </source>
</evidence>
<accession>Q2YBC5</accession>
<evidence type="ECO:0000256" key="9">
    <source>
        <dbReference type="ARBA" id="ARBA00023204"/>
    </source>
</evidence>
<dbReference type="Gene3D" id="3.40.50.300">
    <property type="entry name" value="P-loop containing nucleotide triphosphate hydrolases"/>
    <property type="match status" value="2"/>
</dbReference>
<dbReference type="InterPro" id="IPR014001">
    <property type="entry name" value="Helicase_ATP-bd"/>
</dbReference>
<dbReference type="EMBL" id="CP000103">
    <property type="protein sequence ID" value="ABB73946.1"/>
    <property type="molecule type" value="Genomic_DNA"/>
</dbReference>
<dbReference type="Gene3D" id="3.90.1150.50">
    <property type="entry name" value="Transcription-repair-coupling factor, D7 domain"/>
    <property type="match status" value="1"/>
</dbReference>
<evidence type="ECO:0000313" key="16">
    <source>
        <dbReference type="EMBL" id="ABB73946.1"/>
    </source>
</evidence>
<dbReference type="InterPro" id="IPR004576">
    <property type="entry name" value="Mfd"/>
</dbReference>
<comment type="subcellular location">
    <subcellularLocation>
        <location evidence="1 13">Cytoplasm</location>
    </subcellularLocation>
</comment>
<dbReference type="PANTHER" id="PTHR47964:SF1">
    <property type="entry name" value="ATP-DEPENDENT DNA HELICASE HOMOLOG RECG, CHLOROPLASTIC"/>
    <property type="match status" value="1"/>
</dbReference>
<evidence type="ECO:0000256" key="7">
    <source>
        <dbReference type="ARBA" id="ARBA00022840"/>
    </source>
</evidence>
<dbReference type="InterPro" id="IPR036101">
    <property type="entry name" value="CarD-like/TRCF_RID_sf"/>
</dbReference>
<evidence type="ECO:0000256" key="13">
    <source>
        <dbReference type="HAMAP-Rule" id="MF_00969"/>
    </source>
</evidence>
<comment type="similarity">
    <text evidence="10 13">In the N-terminal section; belongs to the UvrB family.</text>
</comment>
<keyword evidence="3 13" id="KW-0547">Nucleotide-binding</keyword>
<dbReference type="Pfam" id="PF02559">
    <property type="entry name" value="CarD_TRCF_RID"/>
    <property type="match status" value="1"/>
</dbReference>
<dbReference type="Pfam" id="PF03461">
    <property type="entry name" value="TRCF"/>
    <property type="match status" value="1"/>
</dbReference>
<dbReference type="InterPro" id="IPR047112">
    <property type="entry name" value="RecG/Mfd"/>
</dbReference>
<dbReference type="SUPFAM" id="SSF52540">
    <property type="entry name" value="P-loop containing nucleoside triphosphate hydrolases"/>
    <property type="match status" value="4"/>
</dbReference>
<feature type="domain" description="Helicase ATP-binding" evidence="14">
    <location>
        <begin position="624"/>
        <end position="789"/>
    </location>
</feature>
<comment type="function">
    <text evidence="13">Couples transcription and DNA repair by recognizing RNA polymerase (RNAP) stalled at DNA lesions. Mediates ATP-dependent release of RNAP and its truncated transcript from the DNA, and recruitment of nucleotide excision repair machinery to the damaged site.</text>
</comment>
<dbReference type="InterPro" id="IPR048635">
    <property type="entry name" value="MFD_D3"/>
</dbReference>
<dbReference type="Proteomes" id="UP000236751">
    <property type="component" value="Unassembled WGS sequence"/>
</dbReference>
<dbReference type="SUPFAM" id="SSF141259">
    <property type="entry name" value="CarD-like"/>
    <property type="match status" value="1"/>
</dbReference>
<dbReference type="InterPro" id="IPR027417">
    <property type="entry name" value="P-loop_NTPase"/>
</dbReference>
<dbReference type="Gene3D" id="2.40.10.170">
    <property type="match status" value="1"/>
</dbReference>
<keyword evidence="18" id="KW-1185">Reference proteome</keyword>
<dbReference type="NCBIfam" id="NF007966">
    <property type="entry name" value="PRK10689.1"/>
    <property type="match status" value="1"/>
</dbReference>
<keyword evidence="6" id="KW-0347">Helicase</keyword>
<dbReference type="SMART" id="SM00487">
    <property type="entry name" value="DEXDc"/>
    <property type="match status" value="1"/>
</dbReference>
<dbReference type="HOGENOM" id="CLU_005122_0_2_4"/>
<evidence type="ECO:0000256" key="4">
    <source>
        <dbReference type="ARBA" id="ARBA00022763"/>
    </source>
</evidence>
<dbReference type="Gene3D" id="3.40.50.11180">
    <property type="match status" value="1"/>
</dbReference>
<evidence type="ECO:0000256" key="6">
    <source>
        <dbReference type="ARBA" id="ARBA00022806"/>
    </source>
</evidence>
<keyword evidence="7 13" id="KW-0067">ATP-binding</keyword>
<dbReference type="Pfam" id="PF00270">
    <property type="entry name" value="DEAD"/>
    <property type="match status" value="1"/>
</dbReference>
<dbReference type="Pfam" id="PF21132">
    <property type="entry name" value="MFD_D3"/>
    <property type="match status" value="1"/>
</dbReference>
<dbReference type="SUPFAM" id="SSF143517">
    <property type="entry name" value="TRCF domain-like"/>
    <property type="match status" value="1"/>
</dbReference>
<evidence type="ECO:0000256" key="12">
    <source>
        <dbReference type="ARBA" id="ARBA00070128"/>
    </source>
</evidence>
<dbReference type="PROSITE" id="PS51194">
    <property type="entry name" value="HELICASE_CTER"/>
    <property type="match status" value="1"/>
</dbReference>
<keyword evidence="5 13" id="KW-0378">Hydrolase</keyword>
<evidence type="ECO:0000256" key="11">
    <source>
        <dbReference type="ARBA" id="ARBA00061399"/>
    </source>
</evidence>
<reference evidence="16 18" key="3">
    <citation type="journal article" date="2008" name="Appl. Environ. Microbiol.">
        <title>Complete genome sequence of Nitrosospira multiformis, an ammonia-oxidizing bacterium from the soil environment.</title>
        <authorList>
            <person name="Norton J.M."/>
            <person name="Klotz M.G."/>
            <person name="Stein L.Y."/>
            <person name="Arp D.J."/>
            <person name="Bottomley P.J."/>
            <person name="Chain P.S."/>
            <person name="Hauser L.J."/>
            <person name="Land M.L."/>
            <person name="Larimer F.W."/>
            <person name="Shin M.W."/>
            <person name="Starkenburg S.R."/>
        </authorList>
    </citation>
    <scope>NUCLEOTIDE SEQUENCE [LARGE SCALE GENOMIC DNA]</scope>
    <source>
        <strain evidence="16">ATCC 25196</strain>
        <strain evidence="18">ATCC 25196 / NCIMB 11849 / C 71</strain>
    </source>
</reference>
<dbReference type="Pfam" id="PF00271">
    <property type="entry name" value="Helicase_C"/>
    <property type="match status" value="1"/>
</dbReference>
<evidence type="ECO:0000256" key="5">
    <source>
        <dbReference type="ARBA" id="ARBA00022801"/>
    </source>
</evidence>
<dbReference type="PANTHER" id="PTHR47964">
    <property type="entry name" value="ATP-DEPENDENT DNA HELICASE HOMOLOG RECG, CHLOROPLASTIC"/>
    <property type="match status" value="1"/>
</dbReference>
<reference evidence="18" key="2">
    <citation type="submission" date="2005-08" db="EMBL/GenBank/DDBJ databases">
        <title>Complete sequence of chromosome 1 of Nitrosospira multiformis ATCC 25196.</title>
        <authorList>
            <person name="Copeland A."/>
            <person name="Lucas S."/>
            <person name="Lapidus A."/>
            <person name="Barry K."/>
            <person name="Detter J.C."/>
            <person name="Glavina T."/>
            <person name="Hammon N."/>
            <person name="Israni S."/>
            <person name="Pitluck S."/>
            <person name="Chain P."/>
            <person name="Malfatti S."/>
            <person name="Shin M."/>
            <person name="Vergez L."/>
            <person name="Schmutz J."/>
            <person name="Larimer F."/>
            <person name="Land M."/>
            <person name="Hauser L."/>
            <person name="Kyrpides N."/>
            <person name="Lykidis A."/>
            <person name="Richardson P."/>
        </authorList>
    </citation>
    <scope>NUCLEOTIDE SEQUENCE [LARGE SCALE GENOMIC DNA]</scope>
    <source>
        <strain evidence="18">ATCC 25196 / NCIMB 11849 / C 71</strain>
    </source>
</reference>
<protein>
    <recommendedName>
        <fullName evidence="12 13">Transcription-repair-coupling factor</fullName>
        <shortName evidence="13">TRCF</shortName>
        <ecNumber evidence="13">3.6.4.-</ecNumber>
    </recommendedName>
</protein>
<gene>
    <name evidence="13" type="primary">mfd</name>
    <name evidence="16" type="ordered locus">Nmul_A0639</name>
    <name evidence="17" type="ORF">SAMN05216403_10310</name>
</gene>
<dbReference type="InterPro" id="IPR037235">
    <property type="entry name" value="TRCF-like_C_D7"/>
</dbReference>
<evidence type="ECO:0000313" key="19">
    <source>
        <dbReference type="Proteomes" id="UP000236751"/>
    </source>
</evidence>
<dbReference type="GO" id="GO:0005737">
    <property type="term" value="C:cytoplasm"/>
    <property type="evidence" value="ECO:0007669"/>
    <property type="project" value="UniProtKB-SubCell"/>
</dbReference>
<dbReference type="InterPro" id="IPR001650">
    <property type="entry name" value="Helicase_C-like"/>
</dbReference>
<keyword evidence="2 13" id="KW-0963">Cytoplasm</keyword>
<evidence type="ECO:0000256" key="10">
    <source>
        <dbReference type="ARBA" id="ARBA00061104"/>
    </source>
</evidence>
<evidence type="ECO:0000259" key="14">
    <source>
        <dbReference type="PROSITE" id="PS51192"/>
    </source>
</evidence>
<dbReference type="Gene3D" id="3.30.2060.10">
    <property type="entry name" value="Penicillin-binding protein 1b domain"/>
    <property type="match status" value="1"/>
</dbReference>
<dbReference type="GO" id="GO:0000716">
    <property type="term" value="P:transcription-coupled nucleotide-excision repair, DNA damage recognition"/>
    <property type="evidence" value="ECO:0007669"/>
    <property type="project" value="UniProtKB-UniRule"/>
</dbReference>
<dbReference type="OrthoDB" id="9804325at2"/>
<dbReference type="Proteomes" id="UP000002718">
    <property type="component" value="Chromosome"/>
</dbReference>
<dbReference type="InterPro" id="IPR003711">
    <property type="entry name" value="CarD-like/TRCF_RID"/>
</dbReference>
<organism evidence="16 18">
    <name type="scientific">Nitrosospira multiformis (strain ATCC 25196 / NCIMB 11849 / C 71)</name>
    <dbReference type="NCBI Taxonomy" id="323848"/>
    <lineage>
        <taxon>Bacteria</taxon>
        <taxon>Pseudomonadati</taxon>
        <taxon>Pseudomonadota</taxon>
        <taxon>Betaproteobacteria</taxon>
        <taxon>Nitrosomonadales</taxon>
        <taxon>Nitrosomonadaceae</taxon>
        <taxon>Nitrosospira</taxon>
    </lineage>
</organism>
<dbReference type="GO" id="GO:0016787">
    <property type="term" value="F:hydrolase activity"/>
    <property type="evidence" value="ECO:0007669"/>
    <property type="project" value="UniProtKB-KW"/>
</dbReference>
<dbReference type="Gene3D" id="3.40.50.11140">
    <property type="match status" value="1"/>
</dbReference>
<reference evidence="17 19" key="4">
    <citation type="submission" date="2016-10" db="EMBL/GenBank/DDBJ databases">
        <authorList>
            <person name="de Groot N.N."/>
        </authorList>
    </citation>
    <scope>NUCLEOTIDE SEQUENCE [LARGE SCALE GENOMIC DNA]</scope>
    <source>
        <strain evidence="17 19">Nl13</strain>
    </source>
</reference>
<name>Q2YBC5_NITMU</name>
<dbReference type="GO" id="GO:0006355">
    <property type="term" value="P:regulation of DNA-templated transcription"/>
    <property type="evidence" value="ECO:0007669"/>
    <property type="project" value="UniProtKB-UniRule"/>
</dbReference>
<dbReference type="EMBL" id="FNVK01000003">
    <property type="protein sequence ID" value="SEF53042.1"/>
    <property type="molecule type" value="Genomic_DNA"/>
</dbReference>
<dbReference type="STRING" id="323848.Nmul_A0639"/>
<feature type="domain" description="Helicase C-terminal" evidence="15">
    <location>
        <begin position="810"/>
        <end position="964"/>
    </location>
</feature>
<evidence type="ECO:0000256" key="3">
    <source>
        <dbReference type="ARBA" id="ARBA00022741"/>
    </source>
</evidence>
<proteinExistence type="inferred from homology"/>